<organism evidence="1 2">
    <name type="scientific">Candida boidinii</name>
    <name type="common">Yeast</name>
    <dbReference type="NCBI Taxonomy" id="5477"/>
    <lineage>
        <taxon>Eukaryota</taxon>
        <taxon>Fungi</taxon>
        <taxon>Dikarya</taxon>
        <taxon>Ascomycota</taxon>
        <taxon>Saccharomycotina</taxon>
        <taxon>Pichiomycetes</taxon>
        <taxon>Pichiales</taxon>
        <taxon>Pichiaceae</taxon>
        <taxon>Ogataea</taxon>
        <taxon>Ogataea/Candida clade</taxon>
    </lineage>
</organism>
<protein>
    <submittedName>
        <fullName evidence="1">Unnamed protein product</fullName>
    </submittedName>
</protein>
<accession>A0ACB5TZS4</accession>
<evidence type="ECO:0000313" key="1">
    <source>
        <dbReference type="EMBL" id="GME98317.1"/>
    </source>
</evidence>
<proteinExistence type="predicted"/>
<keyword evidence="2" id="KW-1185">Reference proteome</keyword>
<reference evidence="1" key="1">
    <citation type="submission" date="2023-04" db="EMBL/GenBank/DDBJ databases">
        <title>Candida boidinii NBRC 1967.</title>
        <authorList>
            <person name="Ichikawa N."/>
            <person name="Sato H."/>
            <person name="Tonouchi N."/>
        </authorList>
    </citation>
    <scope>NUCLEOTIDE SEQUENCE</scope>
    <source>
        <strain evidence="1">NBRC 1967</strain>
    </source>
</reference>
<dbReference type="EMBL" id="BSXV01003423">
    <property type="protein sequence ID" value="GME98317.1"/>
    <property type="molecule type" value="Genomic_DNA"/>
</dbReference>
<sequence>MLKHNYRTFIKQIGSHGSNIPDDVDVRFLFLFLYSDYEKVLERIQNRQNHFMKADMLKSQYDIMEIPNMDSGDEFGIYIHDKSIEQVLDEVYGLVEHELEVEDDE</sequence>
<comment type="caution">
    <text evidence="1">The sequence shown here is derived from an EMBL/GenBank/DDBJ whole genome shotgun (WGS) entry which is preliminary data.</text>
</comment>
<name>A0ACB5TZS4_CANBO</name>
<evidence type="ECO:0000313" key="2">
    <source>
        <dbReference type="Proteomes" id="UP001165101"/>
    </source>
</evidence>
<dbReference type="Proteomes" id="UP001165101">
    <property type="component" value="Unassembled WGS sequence"/>
</dbReference>
<gene>
    <name evidence="1" type="ORF">Cboi01_000490700</name>
</gene>